<evidence type="ECO:0000256" key="3">
    <source>
        <dbReference type="SAM" id="Phobius"/>
    </source>
</evidence>
<dbReference type="GO" id="GO:0005975">
    <property type="term" value="P:carbohydrate metabolic process"/>
    <property type="evidence" value="ECO:0007669"/>
    <property type="project" value="InterPro"/>
</dbReference>
<gene>
    <name evidence="5" type="ORF">SmJEL517_g00100</name>
</gene>
<dbReference type="Proteomes" id="UP000319731">
    <property type="component" value="Unassembled WGS sequence"/>
</dbReference>
<reference evidence="5 6" key="1">
    <citation type="journal article" date="2019" name="Sci. Rep.">
        <title>Comparative genomics of chytrid fungi reveal insights into the obligate biotrophic and pathogenic lifestyle of Synchytrium endobioticum.</title>
        <authorList>
            <person name="van de Vossenberg B.T.L.H."/>
            <person name="Warris S."/>
            <person name="Nguyen H.D.T."/>
            <person name="van Gent-Pelzer M.P.E."/>
            <person name="Joly D.L."/>
            <person name="van de Geest H.C."/>
            <person name="Bonants P.J.M."/>
            <person name="Smith D.S."/>
            <person name="Levesque C.A."/>
            <person name="van der Lee T.A.J."/>
        </authorList>
    </citation>
    <scope>NUCLEOTIDE SEQUENCE [LARGE SCALE GENOMIC DNA]</scope>
    <source>
        <strain evidence="5 6">JEL517</strain>
    </source>
</reference>
<dbReference type="InterPro" id="IPR002509">
    <property type="entry name" value="NODB_dom"/>
</dbReference>
<dbReference type="EMBL" id="QEAO01000001">
    <property type="protein sequence ID" value="TPX38110.1"/>
    <property type="molecule type" value="Genomic_DNA"/>
</dbReference>
<proteinExistence type="predicted"/>
<dbReference type="PANTHER" id="PTHR10587">
    <property type="entry name" value="GLYCOSYL TRANSFERASE-RELATED"/>
    <property type="match status" value="1"/>
</dbReference>
<dbReference type="PANTHER" id="PTHR10587:SF133">
    <property type="entry name" value="CHITIN DEACETYLASE 1-RELATED"/>
    <property type="match status" value="1"/>
</dbReference>
<evidence type="ECO:0000256" key="1">
    <source>
        <dbReference type="ARBA" id="ARBA00022723"/>
    </source>
</evidence>
<accession>A0A507C941</accession>
<sequence>MNATIKLSLATVSYATVILIGALLLGKSLNHQGPWEHSGSAVLIKRQVSPPPIIPQQPIAYPSPDETLFITDDFLTDEIVTSSMAYVQSVVPAALLSVTPSSYVLESNVTYTADPAANCYWAGTLCTRNTSGDWGLPDVVYCPQNYQWGLTYDDAPSENIVNGVHSNDTIALMDQLDAMNIKTTFFVTGSQSSTSPASLVAIANRSHHVAHHTWSHHPLTSLTNEQVVAEMMYTAAIIYNVTGISVRYFRPPYGDIDDRVRAIVNALGFRVIMWDTIYDATDADVVASPESFAIVESIIASWFNSVPGFIALQHTIDTFTSGTSIASLVKIQSLGGILNQMMPVPQCLGDTQWYKNANVTTIYNSCTIPGGCNGATASAPVTASAPSATASS</sequence>
<keyword evidence="2" id="KW-0378">Hydrolase</keyword>
<keyword evidence="3" id="KW-0472">Membrane</keyword>
<evidence type="ECO:0000313" key="5">
    <source>
        <dbReference type="EMBL" id="TPX38110.1"/>
    </source>
</evidence>
<dbReference type="Pfam" id="PF01522">
    <property type="entry name" value="Polysacc_deac_1"/>
    <property type="match status" value="1"/>
</dbReference>
<evidence type="ECO:0000256" key="2">
    <source>
        <dbReference type="ARBA" id="ARBA00022801"/>
    </source>
</evidence>
<keyword evidence="3" id="KW-1133">Transmembrane helix</keyword>
<name>A0A507C941_9FUNG</name>
<dbReference type="STRING" id="1806994.A0A507C941"/>
<dbReference type="InterPro" id="IPR050248">
    <property type="entry name" value="Polysacc_deacetylase_ArnD"/>
</dbReference>
<keyword evidence="1" id="KW-0479">Metal-binding</keyword>
<evidence type="ECO:0000259" key="4">
    <source>
        <dbReference type="PROSITE" id="PS51677"/>
    </source>
</evidence>
<evidence type="ECO:0000313" key="6">
    <source>
        <dbReference type="Proteomes" id="UP000319731"/>
    </source>
</evidence>
<dbReference type="GO" id="GO:0046872">
    <property type="term" value="F:metal ion binding"/>
    <property type="evidence" value="ECO:0007669"/>
    <property type="project" value="UniProtKB-KW"/>
</dbReference>
<dbReference type="GeneID" id="42001327"/>
<dbReference type="RefSeq" id="XP_031027825.1">
    <property type="nucleotide sequence ID" value="XM_031166030.1"/>
</dbReference>
<keyword evidence="6" id="KW-1185">Reference proteome</keyword>
<feature type="domain" description="NodB homology" evidence="4">
    <location>
        <begin position="146"/>
        <end position="345"/>
    </location>
</feature>
<dbReference type="GO" id="GO:0009272">
    <property type="term" value="P:fungal-type cell wall biogenesis"/>
    <property type="evidence" value="ECO:0007669"/>
    <property type="project" value="UniProtKB-ARBA"/>
</dbReference>
<dbReference type="SUPFAM" id="SSF88713">
    <property type="entry name" value="Glycoside hydrolase/deacetylase"/>
    <property type="match status" value="1"/>
</dbReference>
<dbReference type="GO" id="GO:0004099">
    <property type="term" value="F:chitin deacetylase activity"/>
    <property type="evidence" value="ECO:0007669"/>
    <property type="project" value="TreeGrafter"/>
</dbReference>
<protein>
    <recommendedName>
        <fullName evidence="4">NodB homology domain-containing protein</fullName>
    </recommendedName>
</protein>
<dbReference type="AlphaFoldDB" id="A0A507C941"/>
<organism evidence="5 6">
    <name type="scientific">Synchytrium microbalum</name>
    <dbReference type="NCBI Taxonomy" id="1806994"/>
    <lineage>
        <taxon>Eukaryota</taxon>
        <taxon>Fungi</taxon>
        <taxon>Fungi incertae sedis</taxon>
        <taxon>Chytridiomycota</taxon>
        <taxon>Chytridiomycota incertae sedis</taxon>
        <taxon>Chytridiomycetes</taxon>
        <taxon>Synchytriales</taxon>
        <taxon>Synchytriaceae</taxon>
        <taxon>Synchytrium</taxon>
    </lineage>
</organism>
<feature type="transmembrane region" description="Helical" evidence="3">
    <location>
        <begin position="7"/>
        <end position="26"/>
    </location>
</feature>
<dbReference type="OrthoDB" id="407355at2759"/>
<comment type="caution">
    <text evidence="5">The sequence shown here is derived from an EMBL/GenBank/DDBJ whole genome shotgun (WGS) entry which is preliminary data.</text>
</comment>
<dbReference type="InterPro" id="IPR011330">
    <property type="entry name" value="Glyco_hydro/deAcase_b/a-brl"/>
</dbReference>
<dbReference type="Gene3D" id="3.20.20.370">
    <property type="entry name" value="Glycoside hydrolase/deacetylase"/>
    <property type="match status" value="1"/>
</dbReference>
<dbReference type="PROSITE" id="PS51677">
    <property type="entry name" value="NODB"/>
    <property type="match status" value="1"/>
</dbReference>
<keyword evidence="3" id="KW-0812">Transmembrane</keyword>
<dbReference type="GO" id="GO:0016020">
    <property type="term" value="C:membrane"/>
    <property type="evidence" value="ECO:0007669"/>
    <property type="project" value="TreeGrafter"/>
</dbReference>